<dbReference type="Proteomes" id="UP001143309">
    <property type="component" value="Unassembled WGS sequence"/>
</dbReference>
<dbReference type="RefSeq" id="WP_271198825.1">
    <property type="nucleotide sequence ID" value="NZ_BSFL01000001.1"/>
</dbReference>
<dbReference type="GO" id="GO:0019685">
    <property type="term" value="P:photosynthesis, dark reaction"/>
    <property type="evidence" value="ECO:0007669"/>
    <property type="project" value="InterPro"/>
</dbReference>
<protein>
    <submittedName>
        <fullName evidence="2">2-vinyl bacteriochlorophyllide hydratase</fullName>
    </submittedName>
</protein>
<dbReference type="InterPro" id="IPR009905">
    <property type="entry name" value="BCHF"/>
</dbReference>
<evidence type="ECO:0000313" key="3">
    <source>
        <dbReference type="Proteomes" id="UP001143309"/>
    </source>
</evidence>
<feature type="transmembrane region" description="Helical" evidence="1">
    <location>
        <begin position="27"/>
        <end position="54"/>
    </location>
</feature>
<feature type="transmembrane region" description="Helical" evidence="1">
    <location>
        <begin position="60"/>
        <end position="83"/>
    </location>
</feature>
<dbReference type="EMBL" id="BSFL01000001">
    <property type="protein sequence ID" value="GLK78295.1"/>
    <property type="molecule type" value="Genomic_DNA"/>
</dbReference>
<evidence type="ECO:0000256" key="1">
    <source>
        <dbReference type="SAM" id="Phobius"/>
    </source>
</evidence>
<dbReference type="GO" id="GO:0030494">
    <property type="term" value="P:bacteriochlorophyll biosynthetic process"/>
    <property type="evidence" value="ECO:0007669"/>
    <property type="project" value="InterPro"/>
</dbReference>
<evidence type="ECO:0000313" key="2">
    <source>
        <dbReference type="EMBL" id="GLK78295.1"/>
    </source>
</evidence>
<keyword evidence="1" id="KW-1133">Transmembrane helix</keyword>
<keyword evidence="1" id="KW-0472">Membrane</keyword>
<accession>A0A9W6N5D0</accession>
<sequence>MLQRRAQVEERPPLYTREERVRRDETVWTLVQGVLAPLQFLVFAISLFLVARFLITGEGYAAATASVLVKTFMLFAIMVTGSIWEKAVFGRYLFAPAFYWEDVVSMGVIALHCAYVAALLIGTEPNVQMAVALAAYASYALNASQFLLKLRAARLQAADEIAAEVFR</sequence>
<keyword evidence="3" id="KW-1185">Reference proteome</keyword>
<organism evidence="2 3">
    <name type="scientific">Methylopila turkensis</name>
    <dbReference type="NCBI Taxonomy" id="1437816"/>
    <lineage>
        <taxon>Bacteria</taxon>
        <taxon>Pseudomonadati</taxon>
        <taxon>Pseudomonadota</taxon>
        <taxon>Alphaproteobacteria</taxon>
        <taxon>Hyphomicrobiales</taxon>
        <taxon>Methylopilaceae</taxon>
        <taxon>Methylopila</taxon>
    </lineage>
</organism>
<feature type="transmembrane region" description="Helical" evidence="1">
    <location>
        <begin position="127"/>
        <end position="148"/>
    </location>
</feature>
<comment type="caution">
    <text evidence="2">The sequence shown here is derived from an EMBL/GenBank/DDBJ whole genome shotgun (WGS) entry which is preliminary data.</text>
</comment>
<dbReference type="AlphaFoldDB" id="A0A9W6N5D0"/>
<dbReference type="NCBIfam" id="TIGR02020">
    <property type="entry name" value="BchF"/>
    <property type="match status" value="1"/>
</dbReference>
<dbReference type="GO" id="GO:0016836">
    <property type="term" value="F:hydro-lyase activity"/>
    <property type="evidence" value="ECO:0007669"/>
    <property type="project" value="InterPro"/>
</dbReference>
<reference evidence="2" key="2">
    <citation type="submission" date="2023-01" db="EMBL/GenBank/DDBJ databases">
        <authorList>
            <person name="Sun Q."/>
            <person name="Evtushenko L."/>
        </authorList>
    </citation>
    <scope>NUCLEOTIDE SEQUENCE</scope>
    <source>
        <strain evidence="2">VKM B-2748</strain>
    </source>
</reference>
<feature type="transmembrane region" description="Helical" evidence="1">
    <location>
        <begin position="103"/>
        <end position="121"/>
    </location>
</feature>
<keyword evidence="1" id="KW-0812">Transmembrane</keyword>
<gene>
    <name evidence="2" type="primary">bchF</name>
    <name evidence="2" type="ORF">GCM10008174_00360</name>
</gene>
<proteinExistence type="predicted"/>
<name>A0A9W6N5D0_9HYPH</name>
<dbReference type="Pfam" id="PF07284">
    <property type="entry name" value="BCHF"/>
    <property type="match status" value="1"/>
</dbReference>
<reference evidence="2" key="1">
    <citation type="journal article" date="2014" name="Int. J. Syst. Evol. Microbiol.">
        <title>Complete genome sequence of Corynebacterium casei LMG S-19264T (=DSM 44701T), isolated from a smear-ripened cheese.</title>
        <authorList>
            <consortium name="US DOE Joint Genome Institute (JGI-PGF)"/>
            <person name="Walter F."/>
            <person name="Albersmeier A."/>
            <person name="Kalinowski J."/>
            <person name="Ruckert C."/>
        </authorList>
    </citation>
    <scope>NUCLEOTIDE SEQUENCE</scope>
    <source>
        <strain evidence="2">VKM B-2748</strain>
    </source>
</reference>